<accession>A0ABQ7PYC6</accession>
<keyword evidence="2" id="KW-1185">Reference proteome</keyword>
<protein>
    <submittedName>
        <fullName evidence="1">Uncharacterized protein</fullName>
    </submittedName>
</protein>
<dbReference type="Proteomes" id="UP000823941">
    <property type="component" value="Chromosome 25"/>
</dbReference>
<sequence length="84" mass="9143">MNAINHCRAGAQFSFATPARSLHFKQYSTHSQSVSCPAVRTTSGWLDLFPLPCKKRADCTPMGAKHLCCKGFCTKGVKTAAPIR</sequence>
<evidence type="ECO:0000313" key="2">
    <source>
        <dbReference type="Proteomes" id="UP000823941"/>
    </source>
</evidence>
<name>A0ABQ7PYC6_PLUXY</name>
<comment type="caution">
    <text evidence="1">The sequence shown here is derived from an EMBL/GenBank/DDBJ whole genome shotgun (WGS) entry which is preliminary data.</text>
</comment>
<feature type="non-terminal residue" evidence="1">
    <location>
        <position position="84"/>
    </location>
</feature>
<proteinExistence type="predicted"/>
<organism evidence="1 2">
    <name type="scientific">Plutella xylostella</name>
    <name type="common">Diamondback moth</name>
    <name type="synonym">Plutella maculipennis</name>
    <dbReference type="NCBI Taxonomy" id="51655"/>
    <lineage>
        <taxon>Eukaryota</taxon>
        <taxon>Metazoa</taxon>
        <taxon>Ecdysozoa</taxon>
        <taxon>Arthropoda</taxon>
        <taxon>Hexapoda</taxon>
        <taxon>Insecta</taxon>
        <taxon>Pterygota</taxon>
        <taxon>Neoptera</taxon>
        <taxon>Endopterygota</taxon>
        <taxon>Lepidoptera</taxon>
        <taxon>Glossata</taxon>
        <taxon>Ditrysia</taxon>
        <taxon>Yponomeutoidea</taxon>
        <taxon>Plutellidae</taxon>
        <taxon>Plutella</taxon>
    </lineage>
</organism>
<gene>
    <name evidence="1" type="ORF">JYU34_018664</name>
</gene>
<evidence type="ECO:0000313" key="1">
    <source>
        <dbReference type="EMBL" id="KAG7297909.1"/>
    </source>
</evidence>
<dbReference type="EMBL" id="JAHIBW010000025">
    <property type="protein sequence ID" value="KAG7297909.1"/>
    <property type="molecule type" value="Genomic_DNA"/>
</dbReference>
<reference evidence="1 2" key="1">
    <citation type="submission" date="2021-06" db="EMBL/GenBank/DDBJ databases">
        <title>A haploid diamondback moth (Plutella xylostella L.) genome assembly resolves 31 chromosomes and identifies a diamide resistance mutation.</title>
        <authorList>
            <person name="Ward C.M."/>
            <person name="Perry K.D."/>
            <person name="Baker G."/>
            <person name="Powis K."/>
            <person name="Heckel D.G."/>
            <person name="Baxter S.W."/>
        </authorList>
    </citation>
    <scope>NUCLEOTIDE SEQUENCE [LARGE SCALE GENOMIC DNA]</scope>
    <source>
        <strain evidence="1 2">LV</strain>
        <tissue evidence="1">Single pupa</tissue>
    </source>
</reference>